<evidence type="ECO:0000313" key="1">
    <source>
        <dbReference type="EMBL" id="MFD2840560.1"/>
    </source>
</evidence>
<dbReference type="Pfam" id="PF13835">
    <property type="entry name" value="DUF4194"/>
    <property type="match status" value="1"/>
</dbReference>
<proteinExistence type="predicted"/>
<name>A0ABW5XDJ0_9MICO</name>
<comment type="caution">
    <text evidence="1">The sequence shown here is derived from an EMBL/GenBank/DDBJ whole genome shotgun (WGS) entry which is preliminary data.</text>
</comment>
<dbReference type="EMBL" id="JBHUOP010000003">
    <property type="protein sequence ID" value="MFD2840560.1"/>
    <property type="molecule type" value="Genomic_DNA"/>
</dbReference>
<dbReference type="Proteomes" id="UP001597391">
    <property type="component" value="Unassembled WGS sequence"/>
</dbReference>
<dbReference type="RefSeq" id="WP_377466427.1">
    <property type="nucleotide sequence ID" value="NZ_JBHUOP010000003.1"/>
</dbReference>
<sequence>MTETLLDDADDGTGEDALSFFEALDQPAPNLEDEAEVQSLAMFEGDTGTLYPEQRRCLHALLKQRYISADRHPEQWATLVADQDLIKSRLNDLYLELHIDREYQVAFKRQARTETGDRLPSLLNDLAHQKEETIVMIHLRQRFFAQRQENDDAVFVDRQSLLDEVASQRPEHATDRAMDQKRADKAIENLNTAGVILKTGDPDRFRISPIIEVLMPIEKLRALLAWFMAQNGTDAGAHIDIVLDADGGPGQLFEMEESE</sequence>
<evidence type="ECO:0000313" key="2">
    <source>
        <dbReference type="Proteomes" id="UP001597391"/>
    </source>
</evidence>
<dbReference type="InterPro" id="IPR025449">
    <property type="entry name" value="JetB"/>
</dbReference>
<protein>
    <submittedName>
        <fullName evidence="1">DUF4194 domain-containing protein</fullName>
    </submittedName>
</protein>
<keyword evidence="2" id="KW-1185">Reference proteome</keyword>
<gene>
    <name evidence="1" type="ORF">ACFSYH_08250</name>
</gene>
<accession>A0ABW5XDJ0</accession>
<reference evidence="2" key="1">
    <citation type="journal article" date="2019" name="Int. J. Syst. Evol. Microbiol.">
        <title>The Global Catalogue of Microorganisms (GCM) 10K type strain sequencing project: providing services to taxonomists for standard genome sequencing and annotation.</title>
        <authorList>
            <consortium name="The Broad Institute Genomics Platform"/>
            <consortium name="The Broad Institute Genome Sequencing Center for Infectious Disease"/>
            <person name="Wu L."/>
            <person name="Ma J."/>
        </authorList>
    </citation>
    <scope>NUCLEOTIDE SEQUENCE [LARGE SCALE GENOMIC DNA]</scope>
    <source>
        <strain evidence="2">KCTC 33576</strain>
    </source>
</reference>
<organism evidence="1 2">
    <name type="scientific">Populibacterium corticicola</name>
    <dbReference type="NCBI Taxonomy" id="1812826"/>
    <lineage>
        <taxon>Bacteria</taxon>
        <taxon>Bacillati</taxon>
        <taxon>Actinomycetota</taxon>
        <taxon>Actinomycetes</taxon>
        <taxon>Micrococcales</taxon>
        <taxon>Jonesiaceae</taxon>
        <taxon>Populibacterium</taxon>
    </lineage>
</organism>